<dbReference type="Gene3D" id="3.80.10.10">
    <property type="entry name" value="Ribonuclease Inhibitor"/>
    <property type="match status" value="1"/>
</dbReference>
<protein>
    <submittedName>
        <fullName evidence="1">Uncharacterized protein</fullName>
    </submittedName>
</protein>
<dbReference type="EMBL" id="KV878130">
    <property type="protein sequence ID" value="OJJ03742.1"/>
    <property type="molecule type" value="Genomic_DNA"/>
</dbReference>
<evidence type="ECO:0000313" key="2">
    <source>
        <dbReference type="Proteomes" id="UP000184073"/>
    </source>
</evidence>
<dbReference type="Proteomes" id="UP000184073">
    <property type="component" value="Unassembled WGS sequence"/>
</dbReference>
<dbReference type="VEuPathDB" id="FungiDB:ASPVEDRAFT_30240"/>
<organism evidence="1 2">
    <name type="scientific">Aspergillus versicolor CBS 583.65</name>
    <dbReference type="NCBI Taxonomy" id="1036611"/>
    <lineage>
        <taxon>Eukaryota</taxon>
        <taxon>Fungi</taxon>
        <taxon>Dikarya</taxon>
        <taxon>Ascomycota</taxon>
        <taxon>Pezizomycotina</taxon>
        <taxon>Eurotiomycetes</taxon>
        <taxon>Eurotiomycetidae</taxon>
        <taxon>Eurotiales</taxon>
        <taxon>Aspergillaceae</taxon>
        <taxon>Aspergillus</taxon>
        <taxon>Aspergillus subgen. Nidulantes</taxon>
    </lineage>
</organism>
<sequence length="468" mass="52914">MSSIMAQARRVPISDLPQELYDKIAEHVVDNNVNPYNKKELQSIQLVNRAFYWSAARLIFKSAGFTLQRSWPCVPLGFSSFSKSDKARFVHKVCICDSSIIPDEPYKPADLHSRTQEIATTLAQFPALKRVSIWFHQGIFPEDNQDPDTSRTLAASICEGLPKGLQKLSLHNLDTSLVGILTQSTDSSPCILSSLQSFTFKATGAEARDISGDEILLALRNAPNLEEFSLSSVTQLSKDAIDQFTTGPNIPPLRRLKLDRVAIPAPAFPTLLLAFKDTLQDLYLHNAWLEKQRSTTTTDYNDDPPWAKIFKLLRTNFPNLTYLRAAQCDLPRKPRPWGHMVALGLPPLSPDFREEETTNAYHRCIAHLETNRARLGRPAPEWESMDAWHPYFNTLPRHSSTDDEYISKAGPRAEAWERGSRRRRGRGGRPGVWAVHSTFRRYCVGLPDGSGKRELRPRILRVFTCSCE</sequence>
<gene>
    <name evidence="1" type="ORF">ASPVEDRAFT_30240</name>
</gene>
<dbReference type="OrthoDB" id="4509573at2759"/>
<name>A0A1L9PQL3_ASPVE</name>
<dbReference type="InterPro" id="IPR032675">
    <property type="entry name" value="LRR_dom_sf"/>
</dbReference>
<reference evidence="2" key="1">
    <citation type="journal article" date="2017" name="Genome Biol.">
        <title>Comparative genomics reveals high biological diversity and specific adaptations in the industrially and medically important fungal genus Aspergillus.</title>
        <authorList>
            <person name="de Vries R.P."/>
            <person name="Riley R."/>
            <person name="Wiebenga A."/>
            <person name="Aguilar-Osorio G."/>
            <person name="Amillis S."/>
            <person name="Uchima C.A."/>
            <person name="Anderluh G."/>
            <person name="Asadollahi M."/>
            <person name="Askin M."/>
            <person name="Barry K."/>
            <person name="Battaglia E."/>
            <person name="Bayram O."/>
            <person name="Benocci T."/>
            <person name="Braus-Stromeyer S.A."/>
            <person name="Caldana C."/>
            <person name="Canovas D."/>
            <person name="Cerqueira G.C."/>
            <person name="Chen F."/>
            <person name="Chen W."/>
            <person name="Choi C."/>
            <person name="Clum A."/>
            <person name="Dos Santos R.A."/>
            <person name="Damasio A.R."/>
            <person name="Diallinas G."/>
            <person name="Emri T."/>
            <person name="Fekete E."/>
            <person name="Flipphi M."/>
            <person name="Freyberg S."/>
            <person name="Gallo A."/>
            <person name="Gournas C."/>
            <person name="Habgood R."/>
            <person name="Hainaut M."/>
            <person name="Harispe M.L."/>
            <person name="Henrissat B."/>
            <person name="Hilden K.S."/>
            <person name="Hope R."/>
            <person name="Hossain A."/>
            <person name="Karabika E."/>
            <person name="Karaffa L."/>
            <person name="Karanyi Z."/>
            <person name="Krasevec N."/>
            <person name="Kuo A."/>
            <person name="Kusch H."/>
            <person name="LaButti K."/>
            <person name="Lagendijk E.L."/>
            <person name="Lapidus A."/>
            <person name="Levasseur A."/>
            <person name="Lindquist E."/>
            <person name="Lipzen A."/>
            <person name="Logrieco A.F."/>
            <person name="MacCabe A."/>
            <person name="Maekelae M.R."/>
            <person name="Malavazi I."/>
            <person name="Melin P."/>
            <person name="Meyer V."/>
            <person name="Mielnichuk N."/>
            <person name="Miskei M."/>
            <person name="Molnar A.P."/>
            <person name="Mule G."/>
            <person name="Ngan C.Y."/>
            <person name="Orejas M."/>
            <person name="Orosz E."/>
            <person name="Ouedraogo J.P."/>
            <person name="Overkamp K.M."/>
            <person name="Park H.-S."/>
            <person name="Perrone G."/>
            <person name="Piumi F."/>
            <person name="Punt P.J."/>
            <person name="Ram A.F."/>
            <person name="Ramon A."/>
            <person name="Rauscher S."/>
            <person name="Record E."/>
            <person name="Riano-Pachon D.M."/>
            <person name="Robert V."/>
            <person name="Roehrig J."/>
            <person name="Ruller R."/>
            <person name="Salamov A."/>
            <person name="Salih N.S."/>
            <person name="Samson R.A."/>
            <person name="Sandor E."/>
            <person name="Sanguinetti M."/>
            <person name="Schuetze T."/>
            <person name="Sepcic K."/>
            <person name="Shelest E."/>
            <person name="Sherlock G."/>
            <person name="Sophianopoulou V."/>
            <person name="Squina F.M."/>
            <person name="Sun H."/>
            <person name="Susca A."/>
            <person name="Todd R.B."/>
            <person name="Tsang A."/>
            <person name="Unkles S.E."/>
            <person name="van de Wiele N."/>
            <person name="van Rossen-Uffink D."/>
            <person name="Oliveira J.V."/>
            <person name="Vesth T.C."/>
            <person name="Visser J."/>
            <person name="Yu J.-H."/>
            <person name="Zhou M."/>
            <person name="Andersen M.R."/>
            <person name="Archer D.B."/>
            <person name="Baker S.E."/>
            <person name="Benoit I."/>
            <person name="Brakhage A.A."/>
            <person name="Braus G.H."/>
            <person name="Fischer R."/>
            <person name="Frisvad J.C."/>
            <person name="Goldman G.H."/>
            <person name="Houbraken J."/>
            <person name="Oakley B."/>
            <person name="Pocsi I."/>
            <person name="Scazzocchio C."/>
            <person name="Seiboth B."/>
            <person name="vanKuyk P.A."/>
            <person name="Wortman J."/>
            <person name="Dyer P.S."/>
            <person name="Grigoriev I.V."/>
        </authorList>
    </citation>
    <scope>NUCLEOTIDE SEQUENCE [LARGE SCALE GENOMIC DNA]</scope>
    <source>
        <strain evidence="2">CBS 583.65</strain>
    </source>
</reference>
<dbReference type="SUPFAM" id="SSF52047">
    <property type="entry name" value="RNI-like"/>
    <property type="match status" value="1"/>
</dbReference>
<accession>A0A1L9PQL3</accession>
<dbReference type="AlphaFoldDB" id="A0A1L9PQL3"/>
<evidence type="ECO:0000313" key="1">
    <source>
        <dbReference type="EMBL" id="OJJ03742.1"/>
    </source>
</evidence>
<proteinExistence type="predicted"/>
<keyword evidence="2" id="KW-1185">Reference proteome</keyword>
<dbReference type="RefSeq" id="XP_040669504.1">
    <property type="nucleotide sequence ID" value="XM_040810338.1"/>
</dbReference>
<dbReference type="GeneID" id="63725849"/>